<dbReference type="NCBIfam" id="NF004761">
    <property type="entry name" value="PRK06092.1"/>
    <property type="match status" value="1"/>
</dbReference>
<evidence type="ECO:0000256" key="10">
    <source>
        <dbReference type="ARBA" id="ARBA00054027"/>
    </source>
</evidence>
<evidence type="ECO:0000256" key="12">
    <source>
        <dbReference type="NCBIfam" id="TIGR03461"/>
    </source>
</evidence>
<evidence type="ECO:0000256" key="8">
    <source>
        <dbReference type="ARBA" id="ARBA00035676"/>
    </source>
</evidence>
<protein>
    <recommendedName>
        <fullName evidence="11 12">Aminodeoxychorismate lyase</fullName>
        <ecNumber evidence="8 12">4.1.3.38</ecNumber>
    </recommendedName>
</protein>
<dbReference type="PATRIC" id="fig|582.24.peg.2291"/>
<dbReference type="InterPro" id="IPR017824">
    <property type="entry name" value="Aminodeoxychorismate_lyase_IV"/>
</dbReference>
<dbReference type="AlphaFoldDB" id="A0A0D8L930"/>
<dbReference type="SUPFAM" id="SSF56752">
    <property type="entry name" value="D-aminoacid aminotransferase-like PLP-dependent enzymes"/>
    <property type="match status" value="1"/>
</dbReference>
<proteinExistence type="inferred from homology"/>
<dbReference type="InterPro" id="IPR043131">
    <property type="entry name" value="BCAT-like_N"/>
</dbReference>
<keyword evidence="6 15" id="KW-0456">Lyase</keyword>
<evidence type="ECO:0000256" key="5">
    <source>
        <dbReference type="ARBA" id="ARBA00022909"/>
    </source>
</evidence>
<evidence type="ECO:0000256" key="7">
    <source>
        <dbReference type="ARBA" id="ARBA00035633"/>
    </source>
</evidence>
<dbReference type="Gene3D" id="3.30.470.10">
    <property type="match status" value="1"/>
</dbReference>
<sequence>MTQQTHYWVNGVAQHTIAISDRSVQFGDGCFTTMRIVNSKPSLLSRHLHRIRSGCAGLGLTPPDDALLIQWIMQAADGSTDAVLKVIISAGEQGRGYLRADVPPVVILIRSAYPESYPALQDRGLSVVKSPVPLSVNPYLAGIKHLNRLEQVLIRRYTAEQQADEAIVCDTDGLLAEGCSANLFWRCGDDVFTPSLSKCGVAGVMRAHIMDVLKGSRYRCYETERFPQVLAKADEVIMCNALMPVMPVNDIRADARHHWHYTSRSLFTWLLPHCPAAIP</sequence>
<evidence type="ECO:0000256" key="6">
    <source>
        <dbReference type="ARBA" id="ARBA00023239"/>
    </source>
</evidence>
<dbReference type="InterPro" id="IPR036038">
    <property type="entry name" value="Aminotransferase-like"/>
</dbReference>
<dbReference type="EMBL" id="JZSH01000062">
    <property type="protein sequence ID" value="KJF78249.1"/>
    <property type="molecule type" value="Genomic_DNA"/>
</dbReference>
<comment type="catalytic activity">
    <reaction evidence="9">
        <text>4-amino-4-deoxychorismate = 4-aminobenzoate + pyruvate + H(+)</text>
        <dbReference type="Rhea" id="RHEA:16201"/>
        <dbReference type="ChEBI" id="CHEBI:15361"/>
        <dbReference type="ChEBI" id="CHEBI:15378"/>
        <dbReference type="ChEBI" id="CHEBI:17836"/>
        <dbReference type="ChEBI" id="CHEBI:58406"/>
        <dbReference type="EC" id="4.1.3.38"/>
    </reaction>
</comment>
<comment type="caution">
    <text evidence="15">The sequence shown here is derived from an EMBL/GenBank/DDBJ whole genome shotgun (WGS) entry which is preliminary data.</text>
</comment>
<dbReference type="NCBIfam" id="TIGR03461">
    <property type="entry name" value="pabC_Proteo"/>
    <property type="match status" value="1"/>
</dbReference>
<organism evidence="15 16">
    <name type="scientific">Morganella morganii</name>
    <name type="common">Proteus morganii</name>
    <dbReference type="NCBI Taxonomy" id="582"/>
    <lineage>
        <taxon>Bacteria</taxon>
        <taxon>Pseudomonadati</taxon>
        <taxon>Pseudomonadota</taxon>
        <taxon>Gammaproteobacteria</taxon>
        <taxon>Enterobacterales</taxon>
        <taxon>Morganellaceae</taxon>
        <taxon>Morganella</taxon>
    </lineage>
</organism>
<dbReference type="InterPro" id="IPR043132">
    <property type="entry name" value="BCAT-like_C"/>
</dbReference>
<evidence type="ECO:0000256" key="3">
    <source>
        <dbReference type="ARBA" id="ARBA00011738"/>
    </source>
</evidence>
<evidence type="ECO:0000256" key="4">
    <source>
        <dbReference type="ARBA" id="ARBA00022898"/>
    </source>
</evidence>
<evidence type="ECO:0000313" key="16">
    <source>
        <dbReference type="Proteomes" id="UP000032582"/>
    </source>
</evidence>
<comment type="pathway">
    <text evidence="7">Cofactor biosynthesis; tetrahydrofolate biosynthesis; 4-aminobenzoate from chorismate: step 2/2.</text>
</comment>
<dbReference type="Gene3D" id="3.20.10.10">
    <property type="entry name" value="D-amino Acid Aminotransferase, subunit A, domain 2"/>
    <property type="match status" value="1"/>
</dbReference>
<dbReference type="InterPro" id="IPR001544">
    <property type="entry name" value="Aminotrans_IV"/>
</dbReference>
<dbReference type="Pfam" id="PF01063">
    <property type="entry name" value="Aminotran_4"/>
    <property type="match status" value="1"/>
</dbReference>
<keyword evidence="5" id="KW-0289">Folate biosynthesis</keyword>
<dbReference type="GO" id="GO:0005829">
    <property type="term" value="C:cytosol"/>
    <property type="evidence" value="ECO:0007669"/>
    <property type="project" value="TreeGrafter"/>
</dbReference>
<accession>A0A0D8L930</accession>
<comment type="similarity">
    <text evidence="2 13">Belongs to the class-IV pyridoxal-phosphate-dependent aminotransferase family.</text>
</comment>
<dbReference type="GO" id="GO:0046656">
    <property type="term" value="P:folic acid biosynthetic process"/>
    <property type="evidence" value="ECO:0007669"/>
    <property type="project" value="UniProtKB-KW"/>
</dbReference>
<evidence type="ECO:0000256" key="14">
    <source>
        <dbReference type="RuleBase" id="RU004516"/>
    </source>
</evidence>
<gene>
    <name evidence="15" type="ORF">UA45_07430</name>
</gene>
<dbReference type="FunFam" id="3.20.10.10:FF:000002">
    <property type="entry name" value="D-alanine aminotransferase"/>
    <property type="match status" value="1"/>
</dbReference>
<evidence type="ECO:0000256" key="9">
    <source>
        <dbReference type="ARBA" id="ARBA00049529"/>
    </source>
</evidence>
<dbReference type="GO" id="GO:0008696">
    <property type="term" value="F:4-amino-4-deoxychorismate lyase activity"/>
    <property type="evidence" value="ECO:0007669"/>
    <property type="project" value="UniProtKB-UniRule"/>
</dbReference>
<dbReference type="InterPro" id="IPR050571">
    <property type="entry name" value="Class-IV_PLP-Dep_Aminotrnsfr"/>
</dbReference>
<evidence type="ECO:0000313" key="15">
    <source>
        <dbReference type="EMBL" id="KJF78249.1"/>
    </source>
</evidence>
<name>A0A0D8L930_MORMO</name>
<evidence type="ECO:0000256" key="1">
    <source>
        <dbReference type="ARBA" id="ARBA00001933"/>
    </source>
</evidence>
<dbReference type="EC" id="4.1.3.38" evidence="8 12"/>
<reference evidence="15 16" key="1">
    <citation type="submission" date="2015-02" db="EMBL/GenBank/DDBJ databases">
        <title>Whole genome shotgun sequencing of cultured foodborne pathogen.</title>
        <authorList>
            <person name="Timme R."/>
            <person name="Allard M.W."/>
            <person name="Strain E."/>
            <person name="Evans P.S."/>
            <person name="Brown E."/>
        </authorList>
    </citation>
    <scope>NUCLEOTIDE SEQUENCE [LARGE SCALE GENOMIC DNA]</scope>
    <source>
        <strain evidence="15 16">GCSL-TSO-24</strain>
    </source>
</reference>
<comment type="cofactor">
    <cofactor evidence="1 14">
        <name>pyridoxal 5'-phosphate</name>
        <dbReference type="ChEBI" id="CHEBI:597326"/>
    </cofactor>
</comment>
<dbReference type="PANTHER" id="PTHR42743">
    <property type="entry name" value="AMINO-ACID AMINOTRANSFERASE"/>
    <property type="match status" value="1"/>
</dbReference>
<dbReference type="PANTHER" id="PTHR42743:SF2">
    <property type="entry name" value="AMINODEOXYCHORISMATE LYASE"/>
    <property type="match status" value="1"/>
</dbReference>
<evidence type="ECO:0000256" key="13">
    <source>
        <dbReference type="RuleBase" id="RU004106"/>
    </source>
</evidence>
<dbReference type="InterPro" id="IPR018300">
    <property type="entry name" value="Aminotrans_IV_CS"/>
</dbReference>
<dbReference type="GO" id="GO:0030170">
    <property type="term" value="F:pyridoxal phosphate binding"/>
    <property type="evidence" value="ECO:0007669"/>
    <property type="project" value="InterPro"/>
</dbReference>
<evidence type="ECO:0000256" key="11">
    <source>
        <dbReference type="ARBA" id="ARBA00069174"/>
    </source>
</evidence>
<evidence type="ECO:0000256" key="2">
    <source>
        <dbReference type="ARBA" id="ARBA00009320"/>
    </source>
</evidence>
<comment type="subunit">
    <text evidence="3">Homodimer.</text>
</comment>
<dbReference type="PROSITE" id="PS00770">
    <property type="entry name" value="AA_TRANSFER_CLASS_4"/>
    <property type="match status" value="1"/>
</dbReference>
<dbReference type="GO" id="GO:0008153">
    <property type="term" value="P:4-aminobenzoate biosynthetic process"/>
    <property type="evidence" value="ECO:0007669"/>
    <property type="project" value="UniProtKB-UniRule"/>
</dbReference>
<dbReference type="Proteomes" id="UP000032582">
    <property type="component" value="Unassembled WGS sequence"/>
</dbReference>
<comment type="function">
    <text evidence="10">Involved in the biosynthesis of p-aminobenzoate (PABA), a precursor of tetrahydrofolate. Converts 4-amino-4-deoxychorismate into 4-aminobenzoate (PABA) and pyruvate.</text>
</comment>
<keyword evidence="4 14" id="KW-0663">Pyridoxal phosphate</keyword>